<dbReference type="Pfam" id="PF01734">
    <property type="entry name" value="Patatin"/>
    <property type="match status" value="1"/>
</dbReference>
<sequence length="330" mass="34393">MASATIVPFLHGDRDVLSVLLDRRSEGSEPGARTDEHRVALVIGGGGMRGAYVAGMLRALDRAGLVPGFDEVYGASSGAFSAAAFLTGDAAACAASYPEDLSTDTFINMRRLGTRRPVVALDHLINEVLDGRKPLSWDALGHTAAELRIVATDASDLTAHTLTGMETVADWRQALRASASIPLLCGPPVTYGGRRWVDGSVGEPLAMARALRGGATHVLVVLCRGTDDLHPDADAGLSLWARTLDRLVPGLGTVAQGSRRYGADLRLVTDAAHPDRGPGHLAAIGPSRSVGMGALCVDPDRVGEAVRVGDESAVAAIEAVAAERRDLGAR</sequence>
<protein>
    <submittedName>
        <fullName evidence="6">Patatin family protein</fullName>
    </submittedName>
</protein>
<keyword evidence="2 4" id="KW-0442">Lipid degradation</keyword>
<comment type="caution">
    <text evidence="4">Lacks conserved residue(s) required for the propagation of feature annotation.</text>
</comment>
<evidence type="ECO:0000256" key="1">
    <source>
        <dbReference type="ARBA" id="ARBA00022801"/>
    </source>
</evidence>
<feature type="short sequence motif" description="GXGXXG" evidence="4">
    <location>
        <begin position="45"/>
        <end position="50"/>
    </location>
</feature>
<name>A0ABX1R994_9PSEU</name>
<reference evidence="6 7" key="1">
    <citation type="submission" date="2020-04" db="EMBL/GenBank/DDBJ databases">
        <authorList>
            <person name="Klaysubun C."/>
            <person name="Duangmal K."/>
            <person name="Lipun K."/>
        </authorList>
    </citation>
    <scope>NUCLEOTIDE SEQUENCE [LARGE SCALE GENOMIC DNA]</scope>
    <source>
        <strain evidence="6 7">JCM 11839</strain>
    </source>
</reference>
<evidence type="ECO:0000313" key="7">
    <source>
        <dbReference type="Proteomes" id="UP001296706"/>
    </source>
</evidence>
<dbReference type="PANTHER" id="PTHR14226:SF64">
    <property type="entry name" value="PNPLA DOMAIN-CONTAINING PROTEIN"/>
    <property type="match status" value="1"/>
</dbReference>
<proteinExistence type="predicted"/>
<organism evidence="6 7">
    <name type="scientific">Pseudonocardia xinjiangensis</name>
    <dbReference type="NCBI Taxonomy" id="75289"/>
    <lineage>
        <taxon>Bacteria</taxon>
        <taxon>Bacillati</taxon>
        <taxon>Actinomycetota</taxon>
        <taxon>Actinomycetes</taxon>
        <taxon>Pseudonocardiales</taxon>
        <taxon>Pseudonocardiaceae</taxon>
        <taxon>Pseudonocardia</taxon>
    </lineage>
</organism>
<feature type="active site" description="Nucleophile" evidence="4">
    <location>
        <position position="76"/>
    </location>
</feature>
<dbReference type="InterPro" id="IPR016035">
    <property type="entry name" value="Acyl_Trfase/lysoPLipase"/>
</dbReference>
<dbReference type="InterPro" id="IPR002641">
    <property type="entry name" value="PNPLA_dom"/>
</dbReference>
<evidence type="ECO:0000256" key="4">
    <source>
        <dbReference type="PROSITE-ProRule" id="PRU01161"/>
    </source>
</evidence>
<dbReference type="Gene3D" id="3.40.1090.10">
    <property type="entry name" value="Cytosolic phospholipase A2 catalytic domain"/>
    <property type="match status" value="2"/>
</dbReference>
<feature type="short sequence motif" description="GXSXG" evidence="4">
    <location>
        <begin position="74"/>
        <end position="78"/>
    </location>
</feature>
<feature type="active site" description="Proton acceptor" evidence="4">
    <location>
        <position position="198"/>
    </location>
</feature>
<dbReference type="Proteomes" id="UP001296706">
    <property type="component" value="Unassembled WGS sequence"/>
</dbReference>
<dbReference type="InterPro" id="IPR050301">
    <property type="entry name" value="NTE"/>
</dbReference>
<evidence type="ECO:0000313" key="6">
    <source>
        <dbReference type="EMBL" id="NMH76950.1"/>
    </source>
</evidence>
<dbReference type="PANTHER" id="PTHR14226">
    <property type="entry name" value="NEUROPATHY TARGET ESTERASE/SWISS CHEESE D.MELANOGASTER"/>
    <property type="match status" value="1"/>
</dbReference>
<comment type="caution">
    <text evidence="6">The sequence shown here is derived from an EMBL/GenBank/DDBJ whole genome shotgun (WGS) entry which is preliminary data.</text>
</comment>
<dbReference type="EMBL" id="JAAXKY010000016">
    <property type="protein sequence ID" value="NMH76950.1"/>
    <property type="molecule type" value="Genomic_DNA"/>
</dbReference>
<dbReference type="SUPFAM" id="SSF52151">
    <property type="entry name" value="FabD/lysophospholipase-like"/>
    <property type="match status" value="1"/>
</dbReference>
<evidence type="ECO:0000256" key="2">
    <source>
        <dbReference type="ARBA" id="ARBA00022963"/>
    </source>
</evidence>
<keyword evidence="7" id="KW-1185">Reference proteome</keyword>
<keyword evidence="1 4" id="KW-0378">Hydrolase</keyword>
<dbReference type="PROSITE" id="PS51635">
    <property type="entry name" value="PNPLA"/>
    <property type="match status" value="1"/>
</dbReference>
<dbReference type="RefSeq" id="WP_169395028.1">
    <property type="nucleotide sequence ID" value="NZ_BAAAJH010000035.1"/>
</dbReference>
<evidence type="ECO:0000256" key="3">
    <source>
        <dbReference type="ARBA" id="ARBA00023098"/>
    </source>
</evidence>
<evidence type="ECO:0000259" key="5">
    <source>
        <dbReference type="PROSITE" id="PS51635"/>
    </source>
</evidence>
<keyword evidence="3 4" id="KW-0443">Lipid metabolism</keyword>
<gene>
    <name evidence="6" type="ORF">HF577_07550</name>
</gene>
<accession>A0ABX1R994</accession>
<feature type="domain" description="PNPLA" evidence="5">
    <location>
        <begin position="41"/>
        <end position="211"/>
    </location>
</feature>